<sequence>MSLPQSGRCLPNKLFARGLTYVSEEGPPKLEPNVSTLLETFESELPACGPFQPGHVLWNCDRAARAEAKDGLAPTRATRCAEGQGLRLVGPGSGVQPRLPASDHAGSNFDIASLADMTSALLLINGRITLMNTRHASAMFFKCFAFAHVVFRQELGAMRGGTRVDKAQTVCA</sequence>
<dbReference type="Proteomes" id="UP000245119">
    <property type="component" value="Linkage Group LG8"/>
</dbReference>
<evidence type="ECO:0000313" key="1">
    <source>
        <dbReference type="EMBL" id="PVD26653.1"/>
    </source>
</evidence>
<protein>
    <submittedName>
        <fullName evidence="1">Uncharacterized protein</fullName>
    </submittedName>
</protein>
<dbReference type="EMBL" id="PZQS01000008">
    <property type="protein sequence ID" value="PVD26653.1"/>
    <property type="molecule type" value="Genomic_DNA"/>
</dbReference>
<keyword evidence="2" id="KW-1185">Reference proteome</keyword>
<organism evidence="1 2">
    <name type="scientific">Pomacea canaliculata</name>
    <name type="common">Golden apple snail</name>
    <dbReference type="NCBI Taxonomy" id="400727"/>
    <lineage>
        <taxon>Eukaryota</taxon>
        <taxon>Metazoa</taxon>
        <taxon>Spiralia</taxon>
        <taxon>Lophotrochozoa</taxon>
        <taxon>Mollusca</taxon>
        <taxon>Gastropoda</taxon>
        <taxon>Caenogastropoda</taxon>
        <taxon>Architaenioglossa</taxon>
        <taxon>Ampullarioidea</taxon>
        <taxon>Ampullariidae</taxon>
        <taxon>Pomacea</taxon>
    </lineage>
</organism>
<dbReference type="AlphaFoldDB" id="A0A2T7NZT0"/>
<accession>A0A2T7NZT0</accession>
<name>A0A2T7NZT0_POMCA</name>
<evidence type="ECO:0000313" key="2">
    <source>
        <dbReference type="Proteomes" id="UP000245119"/>
    </source>
</evidence>
<gene>
    <name evidence="1" type="ORF">C0Q70_14331</name>
</gene>
<proteinExistence type="predicted"/>
<reference evidence="1 2" key="1">
    <citation type="submission" date="2018-04" db="EMBL/GenBank/DDBJ databases">
        <title>The genome of golden apple snail Pomacea canaliculata provides insight into stress tolerance and invasive adaptation.</title>
        <authorList>
            <person name="Liu C."/>
            <person name="Liu B."/>
            <person name="Ren Y."/>
            <person name="Zhang Y."/>
            <person name="Wang H."/>
            <person name="Li S."/>
            <person name="Jiang F."/>
            <person name="Yin L."/>
            <person name="Zhang G."/>
            <person name="Qian W."/>
            <person name="Fan W."/>
        </authorList>
    </citation>
    <scope>NUCLEOTIDE SEQUENCE [LARGE SCALE GENOMIC DNA]</scope>
    <source>
        <strain evidence="1">SZHN2017</strain>
        <tissue evidence="1">Muscle</tissue>
    </source>
</reference>
<comment type="caution">
    <text evidence="1">The sequence shown here is derived from an EMBL/GenBank/DDBJ whole genome shotgun (WGS) entry which is preliminary data.</text>
</comment>